<dbReference type="Pfam" id="PF00505">
    <property type="entry name" value="HMG_box"/>
    <property type="match status" value="1"/>
</dbReference>
<dbReference type="FunFam" id="1.20.920.10:FF:000095">
    <property type="entry name" value="PolyBRoMo domain containing"/>
    <property type="match status" value="1"/>
</dbReference>
<feature type="compositionally biased region" description="Low complexity" evidence="10">
    <location>
        <begin position="1704"/>
        <end position="1751"/>
    </location>
</feature>
<feature type="region of interest" description="Disordered" evidence="10">
    <location>
        <begin position="1"/>
        <end position="32"/>
    </location>
</feature>
<dbReference type="Gene3D" id="3.30.160.60">
    <property type="entry name" value="Classic Zinc Finger"/>
    <property type="match status" value="1"/>
</dbReference>
<dbReference type="PhylomeDB" id="G5EEY5"/>
<dbReference type="FunFam" id="1.20.920.10:FF:000150">
    <property type="entry name" value="PolyBRoMo domain containing"/>
    <property type="match status" value="1"/>
</dbReference>
<dbReference type="Bgee" id="WBGene00007042">
    <property type="expression patterns" value="Expressed in embryo and 4 other cell types or tissues"/>
</dbReference>
<evidence type="ECO:0000256" key="10">
    <source>
        <dbReference type="SAM" id="MobiDB-lite"/>
    </source>
</evidence>
<accession>G5EEY5</accession>
<dbReference type="InterPro" id="IPR037382">
    <property type="entry name" value="Rsc/polybromo"/>
</dbReference>
<keyword evidence="6" id="KW-0804">Transcription</keyword>
<dbReference type="GO" id="GO:0016586">
    <property type="term" value="C:RSC-type complex"/>
    <property type="evidence" value="ECO:0000318"/>
    <property type="project" value="GO_Central"/>
</dbReference>
<evidence type="ECO:0000256" key="5">
    <source>
        <dbReference type="ARBA" id="ARBA00023117"/>
    </source>
</evidence>
<keyword evidence="17" id="KW-1267">Proteomics identification</keyword>
<dbReference type="GO" id="GO:0006338">
    <property type="term" value="P:chromatin remodeling"/>
    <property type="evidence" value="ECO:0000318"/>
    <property type="project" value="GO_Central"/>
</dbReference>
<dbReference type="GeneID" id="172504"/>
<dbReference type="GO" id="GO:2000781">
    <property type="term" value="P:positive regulation of double-strand break repair"/>
    <property type="evidence" value="ECO:0000303"/>
    <property type="project" value="ComplexPortal"/>
</dbReference>
<proteinExistence type="evidence at protein level"/>
<dbReference type="RefSeq" id="NP_001021008.1">
    <property type="nucleotide sequence ID" value="NM_001025837.4"/>
</dbReference>
<feature type="domain" description="Bromo" evidence="11">
    <location>
        <begin position="729"/>
        <end position="799"/>
    </location>
</feature>
<dbReference type="SMART" id="SM00398">
    <property type="entry name" value="HMG"/>
    <property type="match status" value="1"/>
</dbReference>
<dbReference type="Reactome" id="R-CEL-8939243">
    <property type="pathway name" value="RUNX1 interacts with co-factors whose precise effect on RUNX1 targets is not known"/>
</dbReference>
<dbReference type="GO" id="GO:0030071">
    <property type="term" value="P:regulation of mitotic metaphase/anaphase transition"/>
    <property type="evidence" value="ECO:0000303"/>
    <property type="project" value="ComplexPortal"/>
</dbReference>
<dbReference type="PANTHER" id="PTHR16062">
    <property type="entry name" value="SWI/SNF-RELATED"/>
    <property type="match status" value="1"/>
</dbReference>
<keyword evidence="3" id="KW-0156">Chromatin regulator</keyword>
<dbReference type="IntAct" id="G5EEY5">
    <property type="interactions" value="1"/>
</dbReference>
<protein>
    <submittedName>
        <fullName evidence="14">Bromo domain-containing protein</fullName>
    </submittedName>
</protein>
<dbReference type="PeptideAtlas" id="G5EEY5"/>
<dbReference type="PROSITE" id="PS50118">
    <property type="entry name" value="HMG_BOX_2"/>
    <property type="match status" value="1"/>
</dbReference>
<evidence type="ECO:0000259" key="13">
    <source>
        <dbReference type="PROSITE" id="PS51038"/>
    </source>
</evidence>
<feature type="domain" description="Bromo" evidence="11">
    <location>
        <begin position="360"/>
        <end position="429"/>
    </location>
</feature>
<dbReference type="PROSITE" id="PS50014">
    <property type="entry name" value="BROMODOMAIN_2"/>
    <property type="match status" value="5"/>
</dbReference>
<feature type="domain" description="BAH" evidence="13">
    <location>
        <begin position="994"/>
        <end position="1113"/>
    </location>
</feature>
<keyword evidence="9" id="KW-0238">DNA-binding</keyword>
<dbReference type="FunCoup" id="G5EEY5">
    <property type="interactions" value="3361"/>
</dbReference>
<dbReference type="WormBase" id="C26C6.1a">
    <property type="protein sequence ID" value="CE30254"/>
    <property type="gene ID" value="WBGene00007042"/>
    <property type="gene designation" value="pbrm-1"/>
</dbReference>
<evidence type="ECO:0000256" key="9">
    <source>
        <dbReference type="PROSITE-ProRule" id="PRU00267"/>
    </source>
</evidence>
<dbReference type="CDD" id="cd05515">
    <property type="entry name" value="Bromo_polybromo_V"/>
    <property type="match status" value="2"/>
</dbReference>
<dbReference type="OMA" id="WQFYETL"/>
<dbReference type="FunFam" id="2.30.30.490:FF:000062">
    <property type="entry name" value="PolyBRoMo domain containing"/>
    <property type="match status" value="1"/>
</dbReference>
<dbReference type="Gene3D" id="2.30.30.490">
    <property type="match status" value="2"/>
</dbReference>
<dbReference type="Pfam" id="PF01426">
    <property type="entry name" value="BAH"/>
    <property type="match status" value="2"/>
</dbReference>
<dbReference type="InterPro" id="IPR009071">
    <property type="entry name" value="HMG_box_dom"/>
</dbReference>
<dbReference type="InterPro" id="IPR013087">
    <property type="entry name" value="Znf_C2H2_type"/>
</dbReference>
<evidence type="ECO:0000313" key="16">
    <source>
        <dbReference type="WormBase" id="C26C6.1a"/>
    </source>
</evidence>
<dbReference type="PROSITE" id="PS51038">
    <property type="entry name" value="BAH"/>
    <property type="match status" value="2"/>
</dbReference>
<evidence type="ECO:0000256" key="1">
    <source>
        <dbReference type="ARBA" id="ARBA00004123"/>
    </source>
</evidence>
<dbReference type="InterPro" id="IPR001025">
    <property type="entry name" value="BAH_dom"/>
</dbReference>
<sequence length="1883" mass="216654">MSTKRKRAAEPDPEKDVASTSTASKKRKGRMTIAEKEKREFEMAKGNYVMAQIRKHRSSAGNNSVFESFLRLPPRRFEPEYYEQVKEPIDVTTIQHKLKIPEYLTYDQFNDDFMMFIKNNLTYYKDESEEHKDMMKIQELFEAATAKVKSGEYLDDAEDEEGDEDVEETVQEEEEPEESGTSSRDSTPMDLDHFMLCDLLGAVLEATDNTGRLLCPPFRVLQSREDFPLYYEKIAKPIDLKTIAQNGVNKKYSTMKELKDDLFLLFKNAQQFSGNGSDIFKDAEQLKTVVKEKIARLEEKGVHPMRRAKATRLVDALLTAVAVNENFSEDSEEDEETETNSEPMWKLYWTIRNAVHEKDRNVTLADNFLELPSKESYPDYYDEIKNPVSIFMINKRLKNGKYDLKSLVADLMQMYSNAFDYNLESSEVYISAEKLKALTISTCKQLVPSFDVSQYEPAPAQLTPVKPKATPHRARIKIEMPDTDSEDSRTPPPTHKRKSPKKPRENGSVPTPTFKGRKSTIPVDPNAAYMKQKAMMQGLWNVIHSYRVASNPGHWPAGAFIQLPSAKQYPEYYQIIQNPIDMKTIRMRIDGHQYPQVDAMINDCRVMFSNARDFNEPRSMIHMDAIQLEKAVLRAYEGMRNTSLGSSIPSTPHSSSSNLMKAMKLKTPKSEVRGRGKKNFSGSDDEESARINIQQHQRSMEDAIMQLPIEEQKMWRLFKSMKDVREEGTNRPLAVNFMRLPSKEEFPAYYDVIKKPMDMMRIKHKLENRQYVTLLDVVSDFMLMLSNACKFNETDSDIYKEAVSLQKALLEMKRELDTGDDAPRVQVELRTIFTSIFASLFSKKDEEGKCYSDHLTEFTEVLKANGVPSSEWPFTLDQIKMNIDKCRYRRLDKLQKDFFDLFERARELSKAGSSMYEAACTLQKSFIVERDTRCKDLIHSNAYCVIEKDIDEAIEKERSLKAKEEHDEEGGNKPAMVKRHESEVEMEDIEIDGTKYVAPCYAYVSRSDEKKTPLHIFRIERTFKDENGEKALQGHWVYRPEETLHLASRKFMKQEVFLTPFRDTVLAERLRGRCVVISLSTYTSKVITEYSEEDVYLCEYKYHGKPKYFAKLRTWPFTAEDEELEYTKRTKLMTPKRNLTAVDSDGNEGKDDVIVDGEEEEDEEDRARLEVSLDMERFELEASKDEESGKTYFQQIRSETGKFFWLGQCVLVFNNMKPLCDVMKINKIWREKDGSEWFSGCWFARPSETIHDEGRLFFKNEVIAVYRNDETRKLCEIQRVCDVMPAKLYIKQRQTEVSECDVFVCETMVNGSADTPDDCSLFGFQSIVDEFSDAQTMNLDYGKAMRKMKAHKLHVSIPNEEVLFYKQPIKMDKELSPLLKGEGVMPLDHLDEMMDDDTDGSESVSSSIHPKILKEGSPPATVQSQTSSVSTPPQHPSISAEMPIMTPKAVKSKSGYILFSAEVRKRIMHENPDAGFGEVSKIVGIEWKKLSEEQKKHYEMRAEVVAVEKAKQDAIKASQAMTLLPGQVRIYQCKWAACDSQYDTESALLEHVIQHHTSQIIMDSDQQFVCMWMTCLRNRKDGKPFPSLPRLHRHIKEKHMPTAAKNIYSNQLGKNFFKSIPNQGDTPGCRIVSAPYGQLPTAPSNGGIPPQQQHQQQQHHGNGMNGNMQQGAPQVINRHPVSQQMHHQHPQHMQQHHDHHPHQQHYQQGGQPHPQMQMGPPQNGMFQQGSSSSQQYHQAPPQQMIQQQHQQPGPPPQQQQPQMQPIVVTDVGRTVVRAVVPAFVAPPNQIHSRRVLHSEAYLKYIESLAQNRQKSVSRWERTLGATARNTQPAGNARAPSHWIRRIENGRPVAREEDVTKALWKLRDELLKSTCSLVMDRPTQ</sequence>
<organism evidence="14 15">
    <name type="scientific">Caenorhabditis elegans</name>
    <dbReference type="NCBI Taxonomy" id="6239"/>
    <lineage>
        <taxon>Eukaryota</taxon>
        <taxon>Metazoa</taxon>
        <taxon>Ecdysozoa</taxon>
        <taxon>Nematoda</taxon>
        <taxon>Chromadorea</taxon>
        <taxon>Rhabditida</taxon>
        <taxon>Rhabditina</taxon>
        <taxon>Rhabditomorpha</taxon>
        <taxon>Rhabditoidea</taxon>
        <taxon>Rhabditidae</taxon>
        <taxon>Peloderinae</taxon>
        <taxon>Caenorhabditis</taxon>
    </lineage>
</organism>
<dbReference type="InterPro" id="IPR036910">
    <property type="entry name" value="HMG_box_dom_sf"/>
</dbReference>
<feature type="region of interest" description="Disordered" evidence="10">
    <location>
        <begin position="151"/>
        <end position="189"/>
    </location>
</feature>
<keyword evidence="15" id="KW-1185">Reference proteome</keyword>
<keyword evidence="7 9" id="KW-0539">Nucleus</keyword>
<dbReference type="PaxDb" id="6239-C26C6.1a"/>
<dbReference type="SUPFAM" id="SSF47095">
    <property type="entry name" value="HMG-box"/>
    <property type="match status" value="1"/>
</dbReference>
<dbReference type="AGR" id="WB:WBGene00007042"/>
<feature type="domain" description="BAH" evidence="13">
    <location>
        <begin position="1202"/>
        <end position="1320"/>
    </location>
</feature>
<dbReference type="CDD" id="cd05520">
    <property type="entry name" value="Bromo_polybromo_III"/>
    <property type="match status" value="1"/>
</dbReference>
<dbReference type="InterPro" id="IPR036427">
    <property type="entry name" value="Bromodomain-like_sf"/>
</dbReference>
<dbReference type="CDD" id="cd05524">
    <property type="entry name" value="Bromo_polybromo_I"/>
    <property type="match status" value="1"/>
</dbReference>
<dbReference type="SUPFAM" id="SSF47370">
    <property type="entry name" value="Bromodomain"/>
    <property type="match status" value="6"/>
</dbReference>
<comment type="subcellular location">
    <subcellularLocation>
        <location evidence="1">Nucleus</location>
    </subcellularLocation>
</comment>
<dbReference type="GO" id="GO:0003677">
    <property type="term" value="F:DNA binding"/>
    <property type="evidence" value="ECO:0007669"/>
    <property type="project" value="UniProtKB-UniRule"/>
</dbReference>
<gene>
    <name evidence="14 16" type="primary">pbrm-1</name>
    <name evidence="16" type="ORF">C26C6.1</name>
    <name evidence="14" type="ORF">CELE_C26C6.1</name>
</gene>
<dbReference type="InterPro" id="IPR001487">
    <property type="entry name" value="Bromodomain"/>
</dbReference>
<feature type="domain" description="Bromo" evidence="11">
    <location>
        <begin position="552"/>
        <end position="622"/>
    </location>
</feature>
<dbReference type="CDD" id="cd05526">
    <property type="entry name" value="Bromo_polybromo_VI"/>
    <property type="match status" value="1"/>
</dbReference>
<keyword evidence="5 8" id="KW-0103">Bromodomain</keyword>
<evidence type="ECO:0000256" key="4">
    <source>
        <dbReference type="ARBA" id="ARBA00023015"/>
    </source>
</evidence>
<evidence type="ECO:0000313" key="15">
    <source>
        <dbReference type="Proteomes" id="UP000001940"/>
    </source>
</evidence>
<feature type="compositionally biased region" description="Low complexity" evidence="10">
    <location>
        <begin position="1651"/>
        <end position="1671"/>
    </location>
</feature>
<dbReference type="SMR" id="G5EEY5"/>
<evidence type="ECO:0000256" key="6">
    <source>
        <dbReference type="ARBA" id="ARBA00023163"/>
    </source>
</evidence>
<dbReference type="FunFam" id="1.10.30.10:FF:000068">
    <property type="entry name" value="PolyBRoMo domain containing"/>
    <property type="match status" value="1"/>
</dbReference>
<name>G5EEY5_CAEEL</name>
<feature type="compositionally biased region" description="Basic and acidic residues" evidence="10">
    <location>
        <begin position="960"/>
        <end position="971"/>
    </location>
</feature>
<dbReference type="SMART" id="SM00439">
    <property type="entry name" value="BAH"/>
    <property type="match status" value="2"/>
</dbReference>
<dbReference type="GO" id="GO:0006368">
    <property type="term" value="P:transcription elongation by RNA polymerase II"/>
    <property type="evidence" value="ECO:0000318"/>
    <property type="project" value="GO_Central"/>
</dbReference>
<dbReference type="FunFam" id="1.20.920.10:FF:000096">
    <property type="entry name" value="PolyBRoMo domain containing"/>
    <property type="match status" value="1"/>
</dbReference>
<feature type="domain" description="Bromo" evidence="11">
    <location>
        <begin position="210"/>
        <end position="280"/>
    </location>
</feature>
<evidence type="ECO:0000256" key="8">
    <source>
        <dbReference type="PROSITE-ProRule" id="PRU00035"/>
    </source>
</evidence>
<dbReference type="AlphaFoldDB" id="G5EEY5"/>
<dbReference type="Reactome" id="R-CEL-9933939">
    <property type="pathway name" value="Formation of the polybromo-BAF (pBAF) complex"/>
</dbReference>
<dbReference type="HOGENOM" id="CLU_001483_2_0_1"/>
<feature type="region of interest" description="Disordered" evidence="10">
    <location>
        <begin position="666"/>
        <end position="688"/>
    </location>
</feature>
<feature type="compositionally biased region" description="Acidic residues" evidence="10">
    <location>
        <begin position="153"/>
        <end position="178"/>
    </location>
</feature>
<feature type="compositionally biased region" description="Basic and acidic residues" evidence="10">
    <location>
        <begin position="8"/>
        <end position="17"/>
    </location>
</feature>
<dbReference type="Proteomes" id="UP000001940">
    <property type="component" value="Chromosome I"/>
</dbReference>
<evidence type="ECO:0000256" key="2">
    <source>
        <dbReference type="ARBA" id="ARBA00022737"/>
    </source>
</evidence>
<dbReference type="InterPro" id="IPR043151">
    <property type="entry name" value="BAH_sf"/>
</dbReference>
<dbReference type="GO" id="GO:2000045">
    <property type="term" value="P:regulation of G1/S transition of mitotic cell cycle"/>
    <property type="evidence" value="ECO:0000303"/>
    <property type="project" value="ComplexPortal"/>
</dbReference>
<feature type="region of interest" description="Disordered" evidence="10">
    <location>
        <begin position="1395"/>
        <end position="1440"/>
    </location>
</feature>
<dbReference type="FunFam" id="1.20.920.10:FF:000128">
    <property type="entry name" value="PolyBRoMo domain containing"/>
    <property type="match status" value="1"/>
</dbReference>
<feature type="compositionally biased region" description="Low complexity" evidence="10">
    <location>
        <begin position="1421"/>
        <end position="1432"/>
    </location>
</feature>
<evidence type="ECO:0000256" key="3">
    <source>
        <dbReference type="ARBA" id="ARBA00022853"/>
    </source>
</evidence>
<dbReference type="PROSITE" id="PS00028">
    <property type="entry name" value="ZINC_FINGER_C2H2_1"/>
    <property type="match status" value="1"/>
</dbReference>
<dbReference type="PRINTS" id="PR00503">
    <property type="entry name" value="BROMODOMAIN"/>
</dbReference>
<dbReference type="eggNOG" id="KOG1827">
    <property type="taxonomic scope" value="Eukaryota"/>
</dbReference>
<dbReference type="Pfam" id="PF00439">
    <property type="entry name" value="Bromodomain"/>
    <property type="match status" value="6"/>
</dbReference>
<dbReference type="PIR" id="T19481">
    <property type="entry name" value="T19481"/>
</dbReference>
<dbReference type="GO" id="GO:0008406">
    <property type="term" value="P:gonad development"/>
    <property type="evidence" value="ECO:0000315"/>
    <property type="project" value="UniProtKB"/>
</dbReference>
<feature type="domain" description="Bromo" evidence="11">
    <location>
        <begin position="61"/>
        <end position="131"/>
    </location>
</feature>
<keyword evidence="4" id="KW-0805">Transcription regulation</keyword>
<evidence type="ECO:0000259" key="12">
    <source>
        <dbReference type="PROSITE" id="PS50118"/>
    </source>
</evidence>
<evidence type="ECO:0000256" key="7">
    <source>
        <dbReference type="ARBA" id="ARBA00023242"/>
    </source>
</evidence>
<dbReference type="CTD" id="172504"/>
<dbReference type="PANTHER" id="PTHR16062:SF19">
    <property type="entry name" value="PROTEIN POLYBROMO-1"/>
    <property type="match status" value="1"/>
</dbReference>
<dbReference type="CDD" id="cd04717">
    <property type="entry name" value="BAH_polybromo"/>
    <property type="match status" value="2"/>
</dbReference>
<keyword evidence="2" id="KW-0677">Repeat</keyword>
<dbReference type="Gene3D" id="1.20.920.10">
    <property type="entry name" value="Bromodomain-like"/>
    <property type="match status" value="6"/>
</dbReference>
<feature type="region of interest" description="Disordered" evidence="10">
    <location>
        <begin position="960"/>
        <end position="980"/>
    </location>
</feature>
<dbReference type="FunFam" id="1.20.920.10:FF:000130">
    <property type="entry name" value="PolyBRoMo domain containing"/>
    <property type="match status" value="1"/>
</dbReference>
<feature type="region of interest" description="Disordered" evidence="10">
    <location>
        <begin position="477"/>
        <end position="522"/>
    </location>
</feature>
<dbReference type="SMART" id="SM00297">
    <property type="entry name" value="BROMO"/>
    <property type="match status" value="6"/>
</dbReference>
<evidence type="ECO:0000313" key="14">
    <source>
        <dbReference type="EMBL" id="CAA96600.2"/>
    </source>
</evidence>
<dbReference type="GO" id="GO:0016514">
    <property type="term" value="C:SWI/SNF complex"/>
    <property type="evidence" value="ECO:0000318"/>
    <property type="project" value="GO_Central"/>
</dbReference>
<feature type="region of interest" description="Disordered" evidence="10">
    <location>
        <begin position="1628"/>
        <end position="1763"/>
    </location>
</feature>
<feature type="domain" description="HMG box" evidence="12">
    <location>
        <begin position="1449"/>
        <end position="1503"/>
    </location>
</feature>
<dbReference type="KEGG" id="cel:CELE_C26C6.1"/>
<dbReference type="EMBL" id="BX284601">
    <property type="protein sequence ID" value="CAA96600.2"/>
    <property type="molecule type" value="Genomic_DNA"/>
</dbReference>
<dbReference type="ComplexPortal" id="CPX-1031">
    <property type="entry name" value="PBAF chromatin remodeling complex"/>
</dbReference>
<dbReference type="SMART" id="SM00355">
    <property type="entry name" value="ZnF_C2H2"/>
    <property type="match status" value="2"/>
</dbReference>
<dbReference type="InParanoid" id="G5EEY5"/>
<reference evidence="14 15" key="1">
    <citation type="journal article" date="1998" name="Science">
        <title>Genome sequence of the nematode C. elegans: a platform for investigating biology.</title>
        <authorList>
            <consortium name="The C. elegans sequencing consortium"/>
            <person name="Sulson J.E."/>
            <person name="Waterston R."/>
        </authorList>
    </citation>
    <scope>NUCLEOTIDE SEQUENCE [LARGE SCALE GENOMIC DNA]</scope>
    <source>
        <strain evidence="14 15">Bristol N2</strain>
    </source>
</reference>
<dbReference type="ExpressionAtlas" id="G5EEY5">
    <property type="expression patterns" value="baseline and differential"/>
</dbReference>
<dbReference type="OrthoDB" id="10009055at2759"/>
<evidence type="ECO:0007829" key="17">
    <source>
        <dbReference type="PeptideAtlas" id="G5EEY5"/>
    </source>
</evidence>
<dbReference type="GO" id="GO:2000819">
    <property type="term" value="P:regulation of nucleotide-excision repair"/>
    <property type="evidence" value="ECO:0000303"/>
    <property type="project" value="ComplexPortal"/>
</dbReference>
<feature type="DNA-binding region" description="HMG box" evidence="9">
    <location>
        <begin position="1449"/>
        <end position="1503"/>
    </location>
</feature>
<dbReference type="STRING" id="6239.C26C6.1a.1"/>
<dbReference type="Gene3D" id="1.10.30.10">
    <property type="entry name" value="High mobility group box domain"/>
    <property type="match status" value="1"/>
</dbReference>
<dbReference type="InterPro" id="IPR037968">
    <property type="entry name" value="PBRM1_BD5"/>
</dbReference>
<dbReference type="GO" id="GO:0003682">
    <property type="term" value="F:chromatin binding"/>
    <property type="evidence" value="ECO:0000318"/>
    <property type="project" value="GO_Central"/>
</dbReference>
<evidence type="ECO:0000259" key="11">
    <source>
        <dbReference type="PROSITE" id="PS50014"/>
    </source>
</evidence>